<feature type="region of interest" description="Disordered" evidence="1">
    <location>
        <begin position="390"/>
        <end position="421"/>
    </location>
</feature>
<dbReference type="InterPro" id="IPR011990">
    <property type="entry name" value="TPR-like_helical_dom_sf"/>
</dbReference>
<sequence>MSIARPLILAVALVGAPGALAQSYPGQQVQTVPRPTPDADALAGAMRRLGANPRDLSALLEAAELSLKLGDVNAAASLLKRAENVDPMNGRVKAGMARILVTQERPGEALRYFDQAIGYGLNPQTFAGDRGLAYDLIGEQERAQREYRLALRSGPVEEVQRRYSLSLGISGKRQEALEVIDDQVRRNDRSAWRVRAFVLAMTGDVAGAEKIASTMMPPGMGSALAPFFARVAGLSAADRAFAVHFGELRPSPQRLADARLVPALPPLPPEATRPVQAASAAPAVAPSRSNDRQRAREEAKRRRELALAERRERRNRRDERPTVAVASATAVQQPAAEPTAFQPPRYAGVTFAPPQAVVQAVPASRPAPTPVATPLPEVATTQGAAVPPASSAVVSASGPAFRDNPVRSGPGSSPALASDSVTERSSIQVAAAVPPLSPTPVAATPQSLPAINPAPLTNVAAPAPSALASAVPPPPGGADATTGTRVEASPAVATAQAPVTRPALSEDTILARIMAGISIPGAELGIAPVRPPEPTIEPAPRGNSDVAAGTSLISPTSTATGGAATEAVRKVAETSRGVQQSRTEPTPRRAAASAVEDAPAKKDAASTAKMADAKASAGAAPKGKTGAGKEAADADTRKSAAETKAAAAKKLADAKKGAEAKKAADEKAAAAKAAKAEPARIWVQVAGGANKDDLPKAWSAAQSKAAALKGKSAYTTPLRATNRVVTGPFKSDQEAREFVNTLAKQGVSAFQFTSDEGQKMTRLPAK</sequence>
<accession>A0A245ZQN5</accession>
<dbReference type="PROSITE" id="PS51724">
    <property type="entry name" value="SPOR"/>
    <property type="match status" value="1"/>
</dbReference>
<feature type="compositionally biased region" description="Low complexity" evidence="1">
    <location>
        <begin position="322"/>
        <end position="336"/>
    </location>
</feature>
<dbReference type="RefSeq" id="WP_088331378.1">
    <property type="nucleotide sequence ID" value="NZ_NBBJ01000001.1"/>
</dbReference>
<feature type="compositionally biased region" description="Low complexity" evidence="1">
    <location>
        <begin position="390"/>
        <end position="400"/>
    </location>
</feature>
<dbReference type="InterPro" id="IPR036680">
    <property type="entry name" value="SPOR-like_sf"/>
</dbReference>
<feature type="domain" description="SPOR" evidence="3">
    <location>
        <begin position="675"/>
        <end position="754"/>
    </location>
</feature>
<dbReference type="SUPFAM" id="SSF110997">
    <property type="entry name" value="Sporulation related repeat"/>
    <property type="match status" value="1"/>
</dbReference>
<feature type="chain" id="PRO_5012083129" evidence="2">
    <location>
        <begin position="22"/>
        <end position="766"/>
    </location>
</feature>
<protein>
    <submittedName>
        <fullName evidence="4">Sporulation related domain protein</fullName>
    </submittedName>
</protein>
<evidence type="ECO:0000259" key="3">
    <source>
        <dbReference type="PROSITE" id="PS51724"/>
    </source>
</evidence>
<dbReference type="InterPro" id="IPR007730">
    <property type="entry name" value="SPOR-like_dom"/>
</dbReference>
<feature type="compositionally biased region" description="Basic and acidic residues" evidence="1">
    <location>
        <begin position="289"/>
        <end position="321"/>
    </location>
</feature>
<proteinExistence type="predicted"/>
<feature type="compositionally biased region" description="Low complexity" evidence="1">
    <location>
        <begin position="556"/>
        <end position="566"/>
    </location>
</feature>
<evidence type="ECO:0000313" key="5">
    <source>
        <dbReference type="Proteomes" id="UP000197783"/>
    </source>
</evidence>
<organism evidence="4 5">
    <name type="scientific">Sphingomonas mucosissima</name>
    <dbReference type="NCBI Taxonomy" id="370959"/>
    <lineage>
        <taxon>Bacteria</taxon>
        <taxon>Pseudomonadati</taxon>
        <taxon>Pseudomonadota</taxon>
        <taxon>Alphaproteobacteria</taxon>
        <taxon>Sphingomonadales</taxon>
        <taxon>Sphingomonadaceae</taxon>
        <taxon>Sphingomonas</taxon>
    </lineage>
</organism>
<dbReference type="EMBL" id="NBBJ01000001">
    <property type="protein sequence ID" value="OWK32062.1"/>
    <property type="molecule type" value="Genomic_DNA"/>
</dbReference>
<evidence type="ECO:0000313" key="4">
    <source>
        <dbReference type="EMBL" id="OWK32062.1"/>
    </source>
</evidence>
<evidence type="ECO:0000256" key="2">
    <source>
        <dbReference type="SAM" id="SignalP"/>
    </source>
</evidence>
<feature type="signal peptide" evidence="2">
    <location>
        <begin position="1"/>
        <end position="21"/>
    </location>
</feature>
<feature type="region of interest" description="Disordered" evidence="1">
    <location>
        <begin position="528"/>
        <end position="639"/>
    </location>
</feature>
<dbReference type="Gene3D" id="1.25.40.10">
    <property type="entry name" value="Tetratricopeptide repeat domain"/>
    <property type="match status" value="1"/>
</dbReference>
<reference evidence="4 5" key="1">
    <citation type="submission" date="2017-03" db="EMBL/GenBank/DDBJ databases">
        <title>Genome sequence of Sphingomonas mucosissima DSM 17494.</title>
        <authorList>
            <person name="Poehlein A."/>
            <person name="Wuebbeler J.H."/>
            <person name="Steinbuechel A."/>
            <person name="Daniel R."/>
        </authorList>
    </citation>
    <scope>NUCLEOTIDE SEQUENCE [LARGE SCALE GENOMIC DNA]</scope>
    <source>
        <strain evidence="4 5">DSM 17494</strain>
    </source>
</reference>
<dbReference type="SUPFAM" id="SSF48452">
    <property type="entry name" value="TPR-like"/>
    <property type="match status" value="1"/>
</dbReference>
<dbReference type="Proteomes" id="UP000197783">
    <property type="component" value="Unassembled WGS sequence"/>
</dbReference>
<evidence type="ECO:0000256" key="1">
    <source>
        <dbReference type="SAM" id="MobiDB-lite"/>
    </source>
</evidence>
<dbReference type="GO" id="GO:0042834">
    <property type="term" value="F:peptidoglycan binding"/>
    <property type="evidence" value="ECO:0007669"/>
    <property type="project" value="InterPro"/>
</dbReference>
<feature type="compositionally biased region" description="Low complexity" evidence="1">
    <location>
        <begin position="272"/>
        <end position="288"/>
    </location>
</feature>
<feature type="compositionally biased region" description="Low complexity" evidence="1">
    <location>
        <begin position="605"/>
        <end position="624"/>
    </location>
</feature>
<comment type="caution">
    <text evidence="4">The sequence shown here is derived from an EMBL/GenBank/DDBJ whole genome shotgun (WGS) entry which is preliminary data.</text>
</comment>
<keyword evidence="5" id="KW-1185">Reference proteome</keyword>
<dbReference type="OrthoDB" id="7398646at2"/>
<feature type="region of interest" description="Disordered" evidence="1">
    <location>
        <begin position="267"/>
        <end position="337"/>
    </location>
</feature>
<keyword evidence="2" id="KW-0732">Signal</keyword>
<dbReference type="Pfam" id="PF05036">
    <property type="entry name" value="SPOR"/>
    <property type="match status" value="1"/>
</dbReference>
<name>A0A245ZQN5_9SPHN</name>
<dbReference type="AlphaFoldDB" id="A0A245ZQN5"/>
<gene>
    <name evidence="4" type="ORF">SPMU_03830</name>
</gene>
<feature type="compositionally biased region" description="Basic and acidic residues" evidence="1">
    <location>
        <begin position="630"/>
        <end position="639"/>
    </location>
</feature>